<proteinExistence type="predicted"/>
<feature type="domain" description="Carboxymuconolactone decarboxylase-like" evidence="1">
    <location>
        <begin position="240"/>
        <end position="274"/>
    </location>
</feature>
<dbReference type="Pfam" id="PF13649">
    <property type="entry name" value="Methyltransf_25"/>
    <property type="match status" value="1"/>
</dbReference>
<evidence type="ECO:0000259" key="1">
    <source>
        <dbReference type="Pfam" id="PF02627"/>
    </source>
</evidence>
<gene>
    <name evidence="3" type="ORF">B5V00_07110</name>
</gene>
<keyword evidence="3" id="KW-0808">Transferase</keyword>
<accession>A0A1X0Y653</accession>
<evidence type="ECO:0000313" key="4">
    <source>
        <dbReference type="Proteomes" id="UP000193136"/>
    </source>
</evidence>
<dbReference type="STRING" id="1969733.B5V00_07110"/>
<dbReference type="PANTHER" id="PTHR42912:SF93">
    <property type="entry name" value="N6-ADENOSINE-METHYLTRANSFERASE TMT1A"/>
    <property type="match status" value="1"/>
</dbReference>
<dbReference type="InterPro" id="IPR003779">
    <property type="entry name" value="CMD-like"/>
</dbReference>
<name>A0A1X0Y653_9BACT</name>
<comment type="caution">
    <text evidence="3">The sequence shown here is derived from an EMBL/GenBank/DDBJ whole genome shotgun (WGS) entry which is preliminary data.</text>
</comment>
<reference evidence="3 4" key="1">
    <citation type="submission" date="2017-03" db="EMBL/GenBank/DDBJ databases">
        <title>Genome sequence of Geothermobacter sp. EPR-M, Deep-Sea Iron Reducer.</title>
        <authorList>
            <person name="Tully B."/>
            <person name="Savalia P."/>
            <person name="Abuyen K."/>
            <person name="Baughan C."/>
            <person name="Romero E."/>
            <person name="Ronkowski C."/>
            <person name="Torres B."/>
            <person name="Tremblay J."/>
            <person name="Trujillo A."/>
            <person name="Tyler M."/>
            <person name="Perez-Rodriguez I."/>
            <person name="Amend J."/>
        </authorList>
    </citation>
    <scope>NUCLEOTIDE SEQUENCE [LARGE SCALE GENOMIC DNA]</scope>
    <source>
        <strain evidence="3 4">EPR-M</strain>
    </source>
</reference>
<dbReference type="InterPro" id="IPR050508">
    <property type="entry name" value="Methyltransf_Superfamily"/>
</dbReference>
<evidence type="ECO:0000313" key="3">
    <source>
        <dbReference type="EMBL" id="ORJ60599.1"/>
    </source>
</evidence>
<dbReference type="CDD" id="cd02440">
    <property type="entry name" value="AdoMet_MTases"/>
    <property type="match status" value="1"/>
</dbReference>
<dbReference type="Proteomes" id="UP000193136">
    <property type="component" value="Unassembled WGS sequence"/>
</dbReference>
<keyword evidence="4" id="KW-1185">Reference proteome</keyword>
<dbReference type="InterPro" id="IPR029063">
    <property type="entry name" value="SAM-dependent_MTases_sf"/>
</dbReference>
<organism evidence="3 4">
    <name type="scientific">Geothermobacter hydrogeniphilus</name>
    <dbReference type="NCBI Taxonomy" id="1969733"/>
    <lineage>
        <taxon>Bacteria</taxon>
        <taxon>Pseudomonadati</taxon>
        <taxon>Thermodesulfobacteriota</taxon>
        <taxon>Desulfuromonadia</taxon>
        <taxon>Desulfuromonadales</taxon>
        <taxon>Geothermobacteraceae</taxon>
        <taxon>Geothermobacter</taxon>
    </lineage>
</organism>
<feature type="domain" description="Methyltransferase" evidence="2">
    <location>
        <begin position="50"/>
        <end position="147"/>
    </location>
</feature>
<evidence type="ECO:0000259" key="2">
    <source>
        <dbReference type="Pfam" id="PF13649"/>
    </source>
</evidence>
<dbReference type="InterPro" id="IPR041698">
    <property type="entry name" value="Methyltransf_25"/>
</dbReference>
<dbReference type="EMBL" id="NAAD01000007">
    <property type="protein sequence ID" value="ORJ60599.1"/>
    <property type="molecule type" value="Genomic_DNA"/>
</dbReference>
<dbReference type="Gene3D" id="1.20.1290.10">
    <property type="entry name" value="AhpD-like"/>
    <property type="match status" value="1"/>
</dbReference>
<dbReference type="Gene3D" id="3.40.50.150">
    <property type="entry name" value="Vaccinia Virus protein VP39"/>
    <property type="match status" value="1"/>
</dbReference>
<dbReference type="NCBIfam" id="NF045649">
    <property type="entry name" value="2X_seleno_MduS"/>
    <property type="match status" value="1"/>
</dbReference>
<dbReference type="SUPFAM" id="SSF53335">
    <property type="entry name" value="S-adenosyl-L-methionine-dependent methyltransferases"/>
    <property type="match status" value="1"/>
</dbReference>
<dbReference type="GO" id="GO:0032259">
    <property type="term" value="P:methylation"/>
    <property type="evidence" value="ECO:0007669"/>
    <property type="project" value="UniProtKB-KW"/>
</dbReference>
<dbReference type="InterPro" id="IPR029032">
    <property type="entry name" value="AhpD-like"/>
</dbReference>
<dbReference type="InterPro" id="IPR054706">
    <property type="entry name" value="MT_CxxU_and_UXX"/>
</dbReference>
<dbReference type="GO" id="GO:0008168">
    <property type="term" value="F:methyltransferase activity"/>
    <property type="evidence" value="ECO:0007669"/>
    <property type="project" value="UniProtKB-KW"/>
</dbReference>
<dbReference type="AlphaFoldDB" id="A0A1X0Y653"/>
<keyword evidence="3" id="KW-0489">Methyltransferase</keyword>
<dbReference type="OrthoDB" id="9804312at2"/>
<protein>
    <submittedName>
        <fullName evidence="3">Methyltransferase type 11</fullName>
    </submittedName>
</protein>
<dbReference type="GO" id="GO:0051920">
    <property type="term" value="F:peroxiredoxin activity"/>
    <property type="evidence" value="ECO:0007669"/>
    <property type="project" value="InterPro"/>
</dbReference>
<dbReference type="Pfam" id="PF02627">
    <property type="entry name" value="CMD"/>
    <property type="match status" value="1"/>
</dbReference>
<sequence>MKPEPEANIEQRAHWDEVFTRAEMFFGDEPSRFAQDALEHFRQSGVNSLLELGCGQGRDSFLFAQNGFDVTALDYSEAAVSQVNEKAAKVDLSKHIRALAHDLREPLPFADASFDACYSHMLLCMKFSTVEIAYILQETHRILKPGGLAAYSVRSSFDKHFRSGTHLQEEMYEIGDFVVHFFSEGKIRRLSKGYKILDIKRLEEGSLPRDLFCVTLKKEPAPESWDLDPNEEIEMSDPLAKFQTFMDAALAPGHLNHKTKQLVALGAALAAGCDP</sequence>
<dbReference type="PANTHER" id="PTHR42912">
    <property type="entry name" value="METHYLTRANSFERASE"/>
    <property type="match status" value="1"/>
</dbReference>
<dbReference type="SUPFAM" id="SSF69118">
    <property type="entry name" value="AhpD-like"/>
    <property type="match status" value="1"/>
</dbReference>